<comment type="subcellular location">
    <subcellularLocation>
        <location evidence="1">Nucleus</location>
    </subcellularLocation>
</comment>
<dbReference type="Gramene" id="KZN00154">
    <property type="protein sequence ID" value="KZN00154"/>
    <property type="gene ID" value="DCAR_008908"/>
</dbReference>
<dbReference type="PANTHER" id="PTHR31194:SF140">
    <property type="entry name" value="ETHYLENE-RESPONSIVE TRANSCRIPTION FACTOR CRF2"/>
    <property type="match status" value="1"/>
</dbReference>
<evidence type="ECO:0000256" key="4">
    <source>
        <dbReference type="ARBA" id="ARBA00023125"/>
    </source>
</evidence>
<dbReference type="GO" id="GO:0006952">
    <property type="term" value="P:defense response"/>
    <property type="evidence" value="ECO:0007669"/>
    <property type="project" value="UniProtKB-KW"/>
</dbReference>
<dbReference type="GO" id="GO:0003677">
    <property type="term" value="F:DNA binding"/>
    <property type="evidence" value="ECO:0007669"/>
    <property type="project" value="UniProtKB-KW"/>
</dbReference>
<dbReference type="Pfam" id="PF00847">
    <property type="entry name" value="AP2"/>
    <property type="match status" value="1"/>
</dbReference>
<keyword evidence="2" id="KW-0611">Plant defense</keyword>
<proteinExistence type="predicted"/>
<dbReference type="AlphaFoldDB" id="A0A165ZKN2"/>
<keyword evidence="8" id="KW-1185">Reference proteome</keyword>
<keyword evidence="6" id="KW-0539">Nucleus</keyword>
<dbReference type="InterPro" id="IPR001471">
    <property type="entry name" value="AP2/ERF_dom"/>
</dbReference>
<dbReference type="GO" id="GO:0005634">
    <property type="term" value="C:nucleus"/>
    <property type="evidence" value="ECO:0007669"/>
    <property type="project" value="UniProtKB-SubCell"/>
</dbReference>
<organism evidence="7 8">
    <name type="scientific">Daucus carota subsp. sativus</name>
    <name type="common">Carrot</name>
    <dbReference type="NCBI Taxonomy" id="79200"/>
    <lineage>
        <taxon>Eukaryota</taxon>
        <taxon>Viridiplantae</taxon>
        <taxon>Streptophyta</taxon>
        <taxon>Embryophyta</taxon>
        <taxon>Tracheophyta</taxon>
        <taxon>Spermatophyta</taxon>
        <taxon>Magnoliopsida</taxon>
        <taxon>eudicotyledons</taxon>
        <taxon>Gunneridae</taxon>
        <taxon>Pentapetalae</taxon>
        <taxon>asterids</taxon>
        <taxon>campanulids</taxon>
        <taxon>Apiales</taxon>
        <taxon>Apiaceae</taxon>
        <taxon>Apioideae</taxon>
        <taxon>Scandiceae</taxon>
        <taxon>Daucinae</taxon>
        <taxon>Daucus</taxon>
        <taxon>Daucus sect. Daucus</taxon>
    </lineage>
</organism>
<evidence type="ECO:0000313" key="8">
    <source>
        <dbReference type="Proteomes" id="UP000077755"/>
    </source>
</evidence>
<dbReference type="InterPro" id="IPR036955">
    <property type="entry name" value="AP2/ERF_dom_sf"/>
</dbReference>
<keyword evidence="3" id="KW-0805">Transcription regulation</keyword>
<sequence length="295" mass="33662">MMHPKKLMKPSSRKPKKFLHKIVRVSVTDPDATDSSSDEEGGSFHKPRVKKYVREIIVEATGVVSRRKVKENLKRVAAPAGRKFRGVRRRPWGKFAAEIRDPVQRVRLWLGTFDTAEEAARVYDTAALRIRGPDALTNFIHPTEKPENKILDEISNVASPTSVLSLFEMEAEEYSKHENNYTSPCLTVDNSDVDHMSECQCREPFSFPNEPIFPNDDFSSQEYEIPSPFHEACLRYGFSFYQKTGIDDFDIPIQLEEAGIYTDKDDSRIPYDLKLEIGSPLSSDVGDYFEENLSS</sequence>
<dbReference type="Proteomes" id="UP000077755">
    <property type="component" value="Chromosome 3"/>
</dbReference>
<evidence type="ECO:0000256" key="1">
    <source>
        <dbReference type="ARBA" id="ARBA00004123"/>
    </source>
</evidence>
<dbReference type="InterPro" id="IPR016177">
    <property type="entry name" value="DNA-bd_dom_sf"/>
</dbReference>
<evidence type="ECO:0000256" key="2">
    <source>
        <dbReference type="ARBA" id="ARBA00022821"/>
    </source>
</evidence>
<evidence type="ECO:0000313" key="7">
    <source>
        <dbReference type="EMBL" id="WOG90828.1"/>
    </source>
</evidence>
<keyword evidence="4" id="KW-0238">DNA-binding</keyword>
<dbReference type="GO" id="GO:0003700">
    <property type="term" value="F:DNA-binding transcription factor activity"/>
    <property type="evidence" value="ECO:0007669"/>
    <property type="project" value="InterPro"/>
</dbReference>
<keyword evidence="5" id="KW-0804">Transcription</keyword>
<evidence type="ECO:0000256" key="3">
    <source>
        <dbReference type="ARBA" id="ARBA00023015"/>
    </source>
</evidence>
<reference evidence="7" key="2">
    <citation type="submission" date="2022-03" db="EMBL/GenBank/DDBJ databases">
        <title>Draft title - Genomic analysis of global carrot germplasm unveils the trajectory of domestication and the origin of high carotenoid orange carrot.</title>
        <authorList>
            <person name="Iorizzo M."/>
            <person name="Ellison S."/>
            <person name="Senalik D."/>
            <person name="Macko-Podgorni A."/>
            <person name="Grzebelus D."/>
            <person name="Bostan H."/>
            <person name="Rolling W."/>
            <person name="Curaba J."/>
            <person name="Simon P."/>
        </authorList>
    </citation>
    <scope>NUCLEOTIDE SEQUENCE</scope>
    <source>
        <tissue evidence="7">Leaf</tissue>
    </source>
</reference>
<dbReference type="OrthoDB" id="610645at2759"/>
<dbReference type="Gene3D" id="3.30.730.10">
    <property type="entry name" value="AP2/ERF domain"/>
    <property type="match status" value="1"/>
</dbReference>
<protein>
    <submittedName>
        <fullName evidence="7">Uncharacterized protein</fullName>
    </submittedName>
</protein>
<gene>
    <name evidence="7" type="ORF">DCAR_0310074</name>
</gene>
<dbReference type="PANTHER" id="PTHR31194">
    <property type="entry name" value="SHN SHINE , DNA BINDING / TRANSCRIPTION FACTOR"/>
    <property type="match status" value="1"/>
</dbReference>
<name>A0A165ZKN2_DAUCS</name>
<evidence type="ECO:0000256" key="6">
    <source>
        <dbReference type="ARBA" id="ARBA00023242"/>
    </source>
</evidence>
<reference evidence="7" key="1">
    <citation type="journal article" date="2016" name="Nat. Genet.">
        <title>A high-quality carrot genome assembly provides new insights into carotenoid accumulation and asterid genome evolution.</title>
        <authorList>
            <person name="Iorizzo M."/>
            <person name="Ellison S."/>
            <person name="Senalik D."/>
            <person name="Zeng P."/>
            <person name="Satapoomin P."/>
            <person name="Huang J."/>
            <person name="Bowman M."/>
            <person name="Iovene M."/>
            <person name="Sanseverino W."/>
            <person name="Cavagnaro P."/>
            <person name="Yildiz M."/>
            <person name="Macko-Podgorni A."/>
            <person name="Moranska E."/>
            <person name="Grzebelus E."/>
            <person name="Grzebelus D."/>
            <person name="Ashrafi H."/>
            <person name="Zheng Z."/>
            <person name="Cheng S."/>
            <person name="Spooner D."/>
            <person name="Van Deynze A."/>
            <person name="Simon P."/>
        </authorList>
    </citation>
    <scope>NUCLEOTIDE SEQUENCE</scope>
    <source>
        <tissue evidence="7">Leaf</tissue>
    </source>
</reference>
<dbReference type="EMBL" id="CP093345">
    <property type="protein sequence ID" value="WOG90828.1"/>
    <property type="molecule type" value="Genomic_DNA"/>
</dbReference>
<dbReference type="FunFam" id="3.30.730.10:FF:000001">
    <property type="entry name" value="Ethylene-responsive transcription factor 2"/>
    <property type="match status" value="1"/>
</dbReference>
<dbReference type="SMART" id="SM00380">
    <property type="entry name" value="AP2"/>
    <property type="match status" value="1"/>
</dbReference>
<dbReference type="PROSITE" id="PS51032">
    <property type="entry name" value="AP2_ERF"/>
    <property type="match status" value="1"/>
</dbReference>
<dbReference type="CDD" id="cd00018">
    <property type="entry name" value="AP2"/>
    <property type="match status" value="1"/>
</dbReference>
<dbReference type="SUPFAM" id="SSF54171">
    <property type="entry name" value="DNA-binding domain"/>
    <property type="match status" value="1"/>
</dbReference>
<evidence type="ECO:0000256" key="5">
    <source>
        <dbReference type="ARBA" id="ARBA00023163"/>
    </source>
</evidence>
<dbReference type="InterPro" id="IPR050913">
    <property type="entry name" value="AP2/ERF_ERF"/>
</dbReference>
<accession>A0A165ZKN2</accession>
<dbReference type="KEGG" id="dcr:108213796"/>
<dbReference type="PRINTS" id="PR00367">
    <property type="entry name" value="ETHRSPELEMNT"/>
</dbReference>